<dbReference type="GO" id="GO:0006629">
    <property type="term" value="P:lipid metabolic process"/>
    <property type="evidence" value="ECO:0007669"/>
    <property type="project" value="InterPro"/>
</dbReference>
<evidence type="ECO:0000313" key="4">
    <source>
        <dbReference type="EMBL" id="KPV77261.1"/>
    </source>
</evidence>
<dbReference type="AlphaFoldDB" id="A0A194SCY7"/>
<evidence type="ECO:0000256" key="2">
    <source>
        <dbReference type="ARBA" id="ARBA00014286"/>
    </source>
</evidence>
<keyword evidence="5" id="KW-1185">Reference proteome</keyword>
<dbReference type="EMBL" id="KQ474074">
    <property type="protein sequence ID" value="KPV77261.1"/>
    <property type="molecule type" value="Genomic_DNA"/>
</dbReference>
<reference evidence="4 5" key="1">
    <citation type="journal article" date="2015" name="Front. Microbiol.">
        <title>Genome sequence of the plant growth promoting endophytic yeast Rhodotorula graminis WP1.</title>
        <authorList>
            <person name="Firrincieli A."/>
            <person name="Otillar R."/>
            <person name="Salamov A."/>
            <person name="Schmutz J."/>
            <person name="Khan Z."/>
            <person name="Redman R.S."/>
            <person name="Fleck N.D."/>
            <person name="Lindquist E."/>
            <person name="Grigoriev I.V."/>
            <person name="Doty S.L."/>
        </authorList>
    </citation>
    <scope>NUCLEOTIDE SEQUENCE [LARGE SCALE GENOMIC DNA]</scope>
    <source>
        <strain evidence="4 5">WP1</strain>
    </source>
</reference>
<protein>
    <recommendedName>
        <fullName evidence="2">Altered inheritance of mitochondria protein 6</fullName>
    </recommendedName>
</protein>
<evidence type="ECO:0000256" key="1">
    <source>
        <dbReference type="ARBA" id="ARBA00008858"/>
    </source>
</evidence>
<dbReference type="PANTHER" id="PTHR31571:SF1">
    <property type="entry name" value="ALTERED INHERITANCE OF MITOCHONDRIA PROTEIN 6"/>
    <property type="match status" value="1"/>
</dbReference>
<dbReference type="SUPFAM" id="SSF51695">
    <property type="entry name" value="PLC-like phosphodiesterases"/>
    <property type="match status" value="1"/>
</dbReference>
<sequence length="314" mass="35813">MLPTYSPYEGGHDAPELRMPTGFSRNVPERRIHSHNDYWRDVPVYTALSHGVLSIEADVWLNPKDDVLYVSHSVAALTRARTFQRLYISQLVDVLERANVHDHETTFFNYVDYYSQENEREPRRLWTSFYEGNMTPIRLLVDLKTRGNETYHAVVRELAPLRERGWLTRWNGTHVVPGPVQVLLTGNGINADVRAQVAPARDRDVFLDAPLLKLDETWLGVDGVKYGWNSSLAPMASASFSSATSWTGRRTIDPATEEAPLAALISSTQSRGFETRLWSSPRWPTHVRDRVWRTLYDLGTDWLDADDIEAAAAF</sequence>
<dbReference type="InterPro" id="IPR017946">
    <property type="entry name" value="PLC-like_Pdiesterase_TIM-brl"/>
</dbReference>
<proteinExistence type="inferred from homology"/>
<organism evidence="4 5">
    <name type="scientific">Rhodotorula graminis (strain WP1)</name>
    <dbReference type="NCBI Taxonomy" id="578459"/>
    <lineage>
        <taxon>Eukaryota</taxon>
        <taxon>Fungi</taxon>
        <taxon>Dikarya</taxon>
        <taxon>Basidiomycota</taxon>
        <taxon>Pucciniomycotina</taxon>
        <taxon>Microbotryomycetes</taxon>
        <taxon>Sporidiobolales</taxon>
        <taxon>Sporidiobolaceae</taxon>
        <taxon>Rhodotorula</taxon>
    </lineage>
</organism>
<evidence type="ECO:0000313" key="5">
    <source>
        <dbReference type="Proteomes" id="UP000053890"/>
    </source>
</evidence>
<dbReference type="GO" id="GO:0008081">
    <property type="term" value="F:phosphoric diester hydrolase activity"/>
    <property type="evidence" value="ECO:0007669"/>
    <property type="project" value="InterPro"/>
</dbReference>
<dbReference type="RefSeq" id="XP_018273310.1">
    <property type="nucleotide sequence ID" value="XM_018413845.1"/>
</dbReference>
<evidence type="ECO:0000256" key="3">
    <source>
        <dbReference type="SAM" id="MobiDB-lite"/>
    </source>
</evidence>
<accession>A0A194SCY7</accession>
<feature type="region of interest" description="Disordered" evidence="3">
    <location>
        <begin position="1"/>
        <end position="20"/>
    </location>
</feature>
<name>A0A194SCY7_RHOGW</name>
<dbReference type="Proteomes" id="UP000053890">
    <property type="component" value="Unassembled WGS sequence"/>
</dbReference>
<dbReference type="OMA" id="QRVRFWA"/>
<dbReference type="GeneID" id="28974294"/>
<dbReference type="InterPro" id="IPR051236">
    <property type="entry name" value="HAT_RTT109-like"/>
</dbReference>
<dbReference type="PANTHER" id="PTHR31571">
    <property type="entry name" value="ALTERED INHERITANCE OF MITOCHONDRIA PROTEIN 6"/>
    <property type="match status" value="1"/>
</dbReference>
<comment type="similarity">
    <text evidence="1">Belongs to the AIM6 family.</text>
</comment>
<gene>
    <name evidence="4" type="ORF">RHOBADRAFT_41255</name>
</gene>
<dbReference type="OrthoDB" id="4153866at2759"/>
<dbReference type="STRING" id="578459.A0A194SCY7"/>